<feature type="region of interest" description="Disordered" evidence="2">
    <location>
        <begin position="642"/>
        <end position="672"/>
    </location>
</feature>
<dbReference type="EMBL" id="BKCJ010000148">
    <property type="protein sequence ID" value="GEU30327.1"/>
    <property type="molecule type" value="Genomic_DNA"/>
</dbReference>
<proteinExistence type="predicted"/>
<evidence type="ECO:0000256" key="1">
    <source>
        <dbReference type="SAM" id="Coils"/>
    </source>
</evidence>
<protein>
    <submittedName>
        <fullName evidence="3">Histone deacetylase 14</fullName>
    </submittedName>
</protein>
<feature type="compositionally biased region" description="Polar residues" evidence="2">
    <location>
        <begin position="373"/>
        <end position="393"/>
    </location>
</feature>
<sequence>MSDENILAPNPTRSDDQILPFAVWVPIRKSNFVLDLHKKQKNQIFQISVDILQNTNFFRAFTASALLDETRFILDANLQRDALEIMPVDQANQFMSPLSGEAIMDFVNQLGYTEIIHFVSRTAVNNLYQPWRAILSMINQCLTGKTSGHDRPRYPVLQMLWASSFHLAEEDFRLGNLKFVPKGEIDEVFGMPIPDELISNNIKNASYYNAYLEMVAKHDRKVLAKKERKKKTVSAKQPKSKPVVEKSSKQAPAPKPKATKERPSKASTTKPRKPNPAKGKSTKTTLPQPTGKGKVVKVHKAKSPFQLVDKPDEEPAHSEHEPELEHKGEGDKDDMEVTIQMSLESFQAQSQAHVGGVAIREHVVERRTPVTEEASTGPSAQAQDDTFVNTVRDSPSPAEAKTETGAASEKTNSGEKTVELDQGQARSDPGRTPESRAPPKQVVMDEDQAGLDPGKSNGALAGPDPEPTHDEFMVDMYPKVQESLKFPTDKHVIFEEPLSLSGTLSSMKNLDDAYTIGDYSNSSSFLLDSTATMPIIDLSHPKPASSTKAPIFTATTTTTTTNLPLPPPSPQQSTSDSLVARVTSLEQKLAAFEQKSKNLDNTTQNLRSRVFTLELKDLPRSMKLTCSTLEALEASIERAQRDGFLDEKDKSRKRRRDDQDPPRPPPDLDLKPAWVIPSSHIPDAENNWSNALATTYQALAENSLLEKTRDMRTFMHWYCQQMGKNELTQADFEGQVYEVVKTFYPDVVRLQFQIKECHKMLTNQIDWANPEGDEVRIDVSKPLPLSGPPGHGSRQALSISKMKAACYLDFGLELLVPEHMWINKVVKTHMRILSVVSIKAFSRYEYDYLKEITLRGADYQEYTIAEKDFKSLYPSDFKDLNLLLLQGHLNHLSGSDKRMLSTVVKLWTRNIVIRQRVEDFQLGIESYQKQLNLTKLGWDAKGFEYKHDYTIIDSPHVVVFPVGNNERKIMRFNEIYKFSDGTLMNIMKALDFRVKEYKVNPLNTGMHTWFYTDMDVARSKEFIHAIERRLKTRRIFRNLECFVGGHV</sequence>
<dbReference type="AlphaFoldDB" id="A0A6L2J1K3"/>
<feature type="compositionally biased region" description="Basic and acidic residues" evidence="2">
    <location>
        <begin position="309"/>
        <end position="330"/>
    </location>
</feature>
<evidence type="ECO:0000256" key="2">
    <source>
        <dbReference type="SAM" id="MobiDB-lite"/>
    </source>
</evidence>
<accession>A0A6L2J1K3</accession>
<gene>
    <name evidence="3" type="ORF">Tci_002305</name>
</gene>
<name>A0A6L2J1K3_TANCI</name>
<feature type="region of interest" description="Disordered" evidence="2">
    <location>
        <begin position="224"/>
        <end position="335"/>
    </location>
</feature>
<feature type="coiled-coil region" evidence="1">
    <location>
        <begin position="575"/>
        <end position="642"/>
    </location>
</feature>
<keyword evidence="1" id="KW-0175">Coiled coil</keyword>
<feature type="region of interest" description="Disordered" evidence="2">
    <location>
        <begin position="365"/>
        <end position="467"/>
    </location>
</feature>
<feature type="compositionally biased region" description="Basic and acidic residues" evidence="2">
    <location>
        <begin position="642"/>
        <end position="670"/>
    </location>
</feature>
<organism evidence="3">
    <name type="scientific">Tanacetum cinerariifolium</name>
    <name type="common">Dalmatian daisy</name>
    <name type="synonym">Chrysanthemum cinerariifolium</name>
    <dbReference type="NCBI Taxonomy" id="118510"/>
    <lineage>
        <taxon>Eukaryota</taxon>
        <taxon>Viridiplantae</taxon>
        <taxon>Streptophyta</taxon>
        <taxon>Embryophyta</taxon>
        <taxon>Tracheophyta</taxon>
        <taxon>Spermatophyta</taxon>
        <taxon>Magnoliopsida</taxon>
        <taxon>eudicotyledons</taxon>
        <taxon>Gunneridae</taxon>
        <taxon>Pentapetalae</taxon>
        <taxon>asterids</taxon>
        <taxon>campanulids</taxon>
        <taxon>Asterales</taxon>
        <taxon>Asteraceae</taxon>
        <taxon>Asteroideae</taxon>
        <taxon>Anthemideae</taxon>
        <taxon>Anthemidinae</taxon>
        <taxon>Tanacetum</taxon>
    </lineage>
</organism>
<comment type="caution">
    <text evidence="3">The sequence shown here is derived from an EMBL/GenBank/DDBJ whole genome shotgun (WGS) entry which is preliminary data.</text>
</comment>
<evidence type="ECO:0000313" key="3">
    <source>
        <dbReference type="EMBL" id="GEU30327.1"/>
    </source>
</evidence>
<reference evidence="3" key="1">
    <citation type="journal article" date="2019" name="Sci. Rep.">
        <title>Draft genome of Tanacetum cinerariifolium, the natural source of mosquito coil.</title>
        <authorList>
            <person name="Yamashiro T."/>
            <person name="Shiraishi A."/>
            <person name="Satake H."/>
            <person name="Nakayama K."/>
        </authorList>
    </citation>
    <scope>NUCLEOTIDE SEQUENCE</scope>
</reference>